<dbReference type="Gene3D" id="3.10.180.10">
    <property type="entry name" value="2,3-Dihydroxybiphenyl 1,2-Dioxygenase, domain 1"/>
    <property type="match status" value="1"/>
</dbReference>
<gene>
    <name evidence="2" type="ORF">D5H75_23805</name>
</gene>
<accession>A0A3A4BF50</accession>
<feature type="domain" description="VOC" evidence="1">
    <location>
        <begin position="1"/>
        <end position="126"/>
    </location>
</feature>
<protein>
    <submittedName>
        <fullName evidence="2">Extradiol dioxygenase</fullName>
    </submittedName>
</protein>
<sequence length="133" mass="15084">MGVNVPDLARAKKYYDELMPMLGFEPFVSGEGEFSYRPAGGKIGTHLFFYESAEGDPGAYSRHRTGLQHLAFIVKSRAAVEEAHRWAVERGGEVVHPPREWPQYHAGYYAVFWLDPHGFMLEVVCHRDDSARA</sequence>
<dbReference type="Proteomes" id="UP000265768">
    <property type="component" value="Unassembled WGS sequence"/>
</dbReference>
<dbReference type="InterPro" id="IPR037523">
    <property type="entry name" value="VOC_core"/>
</dbReference>
<evidence type="ECO:0000313" key="2">
    <source>
        <dbReference type="EMBL" id="RJL29972.1"/>
    </source>
</evidence>
<dbReference type="PANTHER" id="PTHR35006">
    <property type="entry name" value="GLYOXALASE FAMILY PROTEIN (AFU_ORTHOLOGUE AFUA_5G14830)"/>
    <property type="match status" value="1"/>
</dbReference>
<proteinExistence type="predicted"/>
<dbReference type="EMBL" id="QZEY01000010">
    <property type="protein sequence ID" value="RJL29972.1"/>
    <property type="molecule type" value="Genomic_DNA"/>
</dbReference>
<dbReference type="InterPro" id="IPR004360">
    <property type="entry name" value="Glyas_Fos-R_dOase_dom"/>
</dbReference>
<keyword evidence="3" id="KW-1185">Reference proteome</keyword>
<dbReference type="SUPFAM" id="SSF54593">
    <property type="entry name" value="Glyoxalase/Bleomycin resistance protein/Dihydroxybiphenyl dioxygenase"/>
    <property type="match status" value="1"/>
</dbReference>
<dbReference type="PROSITE" id="PS51819">
    <property type="entry name" value="VOC"/>
    <property type="match status" value="1"/>
</dbReference>
<name>A0A3A4BF50_9ACTN</name>
<reference evidence="2 3" key="1">
    <citation type="submission" date="2018-09" db="EMBL/GenBank/DDBJ databases">
        <title>YIM 75507 draft genome.</title>
        <authorList>
            <person name="Tang S."/>
            <person name="Feng Y."/>
        </authorList>
    </citation>
    <scope>NUCLEOTIDE SEQUENCE [LARGE SCALE GENOMIC DNA]</scope>
    <source>
        <strain evidence="2 3">YIM 75507</strain>
    </source>
</reference>
<dbReference type="InterPro" id="IPR029068">
    <property type="entry name" value="Glyas_Bleomycin-R_OHBP_Dase"/>
</dbReference>
<dbReference type="OrthoDB" id="21342at2"/>
<evidence type="ECO:0000259" key="1">
    <source>
        <dbReference type="PROSITE" id="PS51819"/>
    </source>
</evidence>
<organism evidence="2 3">
    <name type="scientific">Bailinhaonella thermotolerans</name>
    <dbReference type="NCBI Taxonomy" id="1070861"/>
    <lineage>
        <taxon>Bacteria</taxon>
        <taxon>Bacillati</taxon>
        <taxon>Actinomycetota</taxon>
        <taxon>Actinomycetes</taxon>
        <taxon>Streptosporangiales</taxon>
        <taxon>Streptosporangiaceae</taxon>
        <taxon>Bailinhaonella</taxon>
    </lineage>
</organism>
<comment type="caution">
    <text evidence="2">The sequence shown here is derived from an EMBL/GenBank/DDBJ whole genome shotgun (WGS) entry which is preliminary data.</text>
</comment>
<keyword evidence="2" id="KW-0560">Oxidoreductase</keyword>
<evidence type="ECO:0000313" key="3">
    <source>
        <dbReference type="Proteomes" id="UP000265768"/>
    </source>
</evidence>
<dbReference type="Pfam" id="PF00903">
    <property type="entry name" value="Glyoxalase"/>
    <property type="match status" value="1"/>
</dbReference>
<dbReference type="AlphaFoldDB" id="A0A3A4BF50"/>
<keyword evidence="2" id="KW-0223">Dioxygenase</keyword>
<dbReference type="PANTHER" id="PTHR35006:SF2">
    <property type="entry name" value="GLYOXALASE FAMILY PROTEIN (AFU_ORTHOLOGUE AFUA_5G14830)"/>
    <property type="match status" value="1"/>
</dbReference>
<dbReference type="GO" id="GO:0051213">
    <property type="term" value="F:dioxygenase activity"/>
    <property type="evidence" value="ECO:0007669"/>
    <property type="project" value="UniProtKB-KW"/>
</dbReference>